<dbReference type="EMBL" id="CP157743">
    <property type="protein sequence ID" value="XBS20241.1"/>
    <property type="molecule type" value="Genomic_DNA"/>
</dbReference>
<feature type="domain" description="AB hydrolase-1" evidence="1">
    <location>
        <begin position="8"/>
        <end position="238"/>
    </location>
</feature>
<dbReference type="GO" id="GO:0016787">
    <property type="term" value="F:hydrolase activity"/>
    <property type="evidence" value="ECO:0007669"/>
    <property type="project" value="UniProtKB-KW"/>
</dbReference>
<sequence>MQKDNCFVLIRGLLREARHWGEFTDDLRQRFPNARILTPDLPGNGRLHRLTSPNTIAAMTEALREQIKVGIPVDLIALSMGGMVAIDWMARYPDEIRSSVLINTSARPLSPFYRRLRWQSYPRLISMLCHSKQQQEQDILSLTSNRHRGDSELLSNWRQWQRQCPVTSYSARNQLRAAANFTLPPRPPHPMLIVASGGDRLVDCRCSRQLYQAWRTDYRQHDTAGHDLALDEPAWLADSIKQWLSIH</sequence>
<accession>A0AAU7NUF4</accession>
<dbReference type="InterPro" id="IPR029058">
    <property type="entry name" value="AB_hydrolase_fold"/>
</dbReference>
<dbReference type="InterPro" id="IPR000073">
    <property type="entry name" value="AB_hydrolase_1"/>
</dbReference>
<dbReference type="Gene3D" id="3.40.50.1820">
    <property type="entry name" value="alpha/beta hydrolase"/>
    <property type="match status" value="1"/>
</dbReference>
<name>A0AAU7NUF4_9GAMM</name>
<gene>
    <name evidence="2" type="ORF">Q9L42_018105</name>
</gene>
<dbReference type="PRINTS" id="PR00111">
    <property type="entry name" value="ABHYDROLASE"/>
</dbReference>
<organism evidence="2 3">
    <name type="scientific">Methylomarinum roseum</name>
    <dbReference type="NCBI Taxonomy" id="3067653"/>
    <lineage>
        <taxon>Bacteria</taxon>
        <taxon>Pseudomonadati</taxon>
        <taxon>Pseudomonadota</taxon>
        <taxon>Gammaproteobacteria</taxon>
        <taxon>Methylococcales</taxon>
        <taxon>Methylococcaceae</taxon>
        <taxon>Methylomarinum</taxon>
    </lineage>
</organism>
<dbReference type="PANTHER" id="PTHR43689">
    <property type="entry name" value="HYDROLASE"/>
    <property type="match status" value="1"/>
</dbReference>
<keyword evidence="2" id="KW-0378">Hydrolase</keyword>
<dbReference type="PANTHER" id="PTHR43689:SF8">
    <property type="entry name" value="ALPHA_BETA-HYDROLASES SUPERFAMILY PROTEIN"/>
    <property type="match status" value="1"/>
</dbReference>
<evidence type="ECO:0000313" key="2">
    <source>
        <dbReference type="EMBL" id="XBS20241.1"/>
    </source>
</evidence>
<evidence type="ECO:0000313" key="3">
    <source>
        <dbReference type="Proteomes" id="UP001225378"/>
    </source>
</evidence>
<keyword evidence="3" id="KW-1185">Reference proteome</keyword>
<evidence type="ECO:0000259" key="1">
    <source>
        <dbReference type="Pfam" id="PF12697"/>
    </source>
</evidence>
<dbReference type="Pfam" id="PF12697">
    <property type="entry name" value="Abhydrolase_6"/>
    <property type="match status" value="1"/>
</dbReference>
<proteinExistence type="predicted"/>
<protein>
    <submittedName>
        <fullName evidence="2">Alpha/beta hydrolase</fullName>
    </submittedName>
</protein>
<dbReference type="RefSeq" id="WP_305907009.1">
    <property type="nucleotide sequence ID" value="NZ_CP157743.1"/>
</dbReference>
<dbReference type="Proteomes" id="UP001225378">
    <property type="component" value="Chromosome"/>
</dbReference>
<reference evidence="2 3" key="1">
    <citation type="journal article" date="2024" name="Microbiology">
        <title>Methylomarinum rosea sp. nov., a novel halophilic methanotrophic bacterium from the hypersaline Lake Elton.</title>
        <authorList>
            <person name="Suleimanov R.Z."/>
            <person name="Oshkin I.Y."/>
            <person name="Danilova O.V."/>
            <person name="Suzina N.E."/>
            <person name="Dedysh S.N."/>
        </authorList>
    </citation>
    <scope>NUCLEOTIDE SEQUENCE [LARGE SCALE GENOMIC DNA]</scope>
    <source>
        <strain evidence="2 3">Ch1-1</strain>
    </source>
</reference>
<dbReference type="AlphaFoldDB" id="A0AAU7NUF4"/>
<dbReference type="KEGG" id="mech:Q9L42_018105"/>
<dbReference type="SUPFAM" id="SSF53474">
    <property type="entry name" value="alpha/beta-Hydrolases"/>
    <property type="match status" value="1"/>
</dbReference>